<keyword evidence="2" id="KW-1185">Reference proteome</keyword>
<dbReference type="AlphaFoldDB" id="D1Z080"/>
<dbReference type="STRING" id="304371.MCP_2030"/>
<reference evidence="1 2" key="2">
    <citation type="journal article" date="2008" name="Int. J. Syst. Evol. Microbiol.">
        <title>Methanocella paludicola gen. nov., sp. nov., a methane-producing archaeon, the first isolate of the lineage 'Rice Cluster I', and proposal of the new archaeal order Methanocellales ord. nov.</title>
        <authorList>
            <person name="Sakai S."/>
            <person name="Imachi H."/>
            <person name="Hanada S."/>
            <person name="Ohashi A."/>
            <person name="Harada H."/>
            <person name="Kamagata Y."/>
        </authorList>
    </citation>
    <scope>NUCLEOTIDE SEQUENCE [LARGE SCALE GENOMIC DNA]</scope>
    <source>
        <strain evidence="2">DSM 17711 / JCM 13418 / NBRC 101707 / SANAE</strain>
    </source>
</reference>
<reference evidence="1 2" key="1">
    <citation type="journal article" date="2007" name="Appl. Environ. Microbiol.">
        <title>Isolation of key methanogens for global methane emission from rice paddy fields: a novel isolate affiliated with the clone cluster rice cluster I.</title>
        <authorList>
            <person name="Sakai S."/>
            <person name="Imachi H."/>
            <person name="Sekiguchi Y."/>
            <person name="Ohashi A."/>
            <person name="Harada H."/>
            <person name="Kamagata Y."/>
        </authorList>
    </citation>
    <scope>NUCLEOTIDE SEQUENCE [LARGE SCALE GENOMIC DNA]</scope>
    <source>
        <strain evidence="2">DSM 17711 / JCM 13418 / NBRC 101707 / SANAE</strain>
    </source>
</reference>
<organism evidence="1 2">
    <name type="scientific">Methanocella paludicola (strain DSM 17711 / JCM 13418 / NBRC 101707 / SANAE)</name>
    <dbReference type="NCBI Taxonomy" id="304371"/>
    <lineage>
        <taxon>Archaea</taxon>
        <taxon>Methanobacteriati</taxon>
        <taxon>Methanobacteriota</taxon>
        <taxon>Stenosarchaea group</taxon>
        <taxon>Methanomicrobia</taxon>
        <taxon>Methanocellales</taxon>
        <taxon>Methanocellaceae</taxon>
        <taxon>Methanocella</taxon>
    </lineage>
</organism>
<protein>
    <submittedName>
        <fullName evidence="1">Uncharacterized protein</fullName>
    </submittedName>
</protein>
<dbReference type="GeneID" id="8681888"/>
<dbReference type="InParanoid" id="D1Z080"/>
<gene>
    <name evidence="1" type="ordered locus">MCP_2030</name>
</gene>
<dbReference type="KEGG" id="mpd:MCP_2030"/>
<name>D1Z080_METPS</name>
<accession>D1Z080</accession>
<dbReference type="eggNOG" id="arCOG05136">
    <property type="taxonomic scope" value="Archaea"/>
</dbReference>
<reference evidence="2" key="3">
    <citation type="journal article" date="2011" name="PLoS ONE">
        <title>Genome sequence of a mesophilic hydrogenotrophic methanogen Methanocella paludicola, the first cultivated representative of the order Methanocellales.</title>
        <authorList>
            <person name="Sakai S."/>
            <person name="Takaki Y."/>
            <person name="Shimamura S."/>
            <person name="Sekine M."/>
            <person name="Tajima T."/>
            <person name="Kosugi H."/>
            <person name="Ichikawa N."/>
            <person name="Tasumi E."/>
            <person name="Hiraki A.T."/>
            <person name="Shimizu A."/>
            <person name="Kato Y."/>
            <person name="Nishiko R."/>
            <person name="Mori K."/>
            <person name="Fujita N."/>
            <person name="Imachi H."/>
            <person name="Takai K."/>
        </authorList>
    </citation>
    <scope>NUCLEOTIDE SEQUENCE [LARGE SCALE GENOMIC DNA]</scope>
    <source>
        <strain evidence="2">DSM 17711 / JCM 13418 / NBRC 101707 / SANAE</strain>
    </source>
</reference>
<evidence type="ECO:0000313" key="2">
    <source>
        <dbReference type="Proteomes" id="UP000001882"/>
    </source>
</evidence>
<evidence type="ECO:0000313" key="1">
    <source>
        <dbReference type="EMBL" id="BAI62102.1"/>
    </source>
</evidence>
<dbReference type="OrthoDB" id="52980at2157"/>
<dbReference type="EMBL" id="AP011532">
    <property type="protein sequence ID" value="BAI62102.1"/>
    <property type="molecule type" value="Genomic_DNA"/>
</dbReference>
<dbReference type="Proteomes" id="UP000001882">
    <property type="component" value="Chromosome"/>
</dbReference>
<sequence length="85" mass="9588">MAPNNGNQAKQFLITPEVLKFIKEQNRDYRVCTSCGGPVLLPITIKKPKPSDIKVPVGEHTLYVSATQARYIDVIDDSMLMTYLY</sequence>
<dbReference type="RefSeq" id="WP_012900776.1">
    <property type="nucleotide sequence ID" value="NC_013665.1"/>
</dbReference>
<proteinExistence type="predicted"/>